<dbReference type="AlphaFoldDB" id="A0A2P8PY53"/>
<dbReference type="RefSeq" id="WP_159074355.1">
    <property type="nucleotide sequence ID" value="NZ_KZ679053.1"/>
</dbReference>
<dbReference type="PROSITE" id="PS51671">
    <property type="entry name" value="ACT"/>
    <property type="match status" value="1"/>
</dbReference>
<evidence type="ECO:0000313" key="3">
    <source>
        <dbReference type="Proteomes" id="UP000240429"/>
    </source>
</evidence>
<gene>
    <name evidence="2" type="ORF">C6Y14_33330</name>
</gene>
<accession>A0A2P8PY53</accession>
<evidence type="ECO:0000259" key="1">
    <source>
        <dbReference type="PROSITE" id="PS51671"/>
    </source>
</evidence>
<protein>
    <submittedName>
        <fullName evidence="2">Phosphoglycerate dehydrogenase</fullName>
    </submittedName>
</protein>
<comment type="caution">
    <text evidence="2">The sequence shown here is derived from an EMBL/GenBank/DDBJ whole genome shotgun (WGS) entry which is preliminary data.</text>
</comment>
<dbReference type="OrthoDB" id="277029at2"/>
<feature type="non-terminal residue" evidence="2">
    <location>
        <position position="1"/>
    </location>
</feature>
<dbReference type="Gene3D" id="3.30.70.260">
    <property type="match status" value="1"/>
</dbReference>
<dbReference type="CDD" id="cd04902">
    <property type="entry name" value="ACT_3PGDH-xct"/>
    <property type="match status" value="1"/>
</dbReference>
<organism evidence="2 3">
    <name type="scientific">Streptomyces dioscori</name>
    <dbReference type="NCBI Taxonomy" id="2109333"/>
    <lineage>
        <taxon>Bacteria</taxon>
        <taxon>Bacillati</taxon>
        <taxon>Actinomycetota</taxon>
        <taxon>Actinomycetes</taxon>
        <taxon>Kitasatosporales</taxon>
        <taxon>Streptomycetaceae</taxon>
        <taxon>Streptomyces</taxon>
        <taxon>Streptomyces aurantiacus group</taxon>
    </lineage>
</organism>
<dbReference type="InterPro" id="IPR045865">
    <property type="entry name" value="ACT-like_dom_sf"/>
</dbReference>
<dbReference type="FunFam" id="3.30.70.260:FF:000054">
    <property type="entry name" value="D-3-phosphoglycerate dehydrogenase"/>
    <property type="match status" value="1"/>
</dbReference>
<proteinExistence type="predicted"/>
<name>A0A2P8PY53_9ACTN</name>
<dbReference type="EMBL" id="PYBJ01000027">
    <property type="protein sequence ID" value="PSM38919.1"/>
    <property type="molecule type" value="Genomic_DNA"/>
</dbReference>
<feature type="domain" description="ACT" evidence="1">
    <location>
        <begin position="38"/>
        <end position="112"/>
    </location>
</feature>
<dbReference type="SUPFAM" id="SSF55021">
    <property type="entry name" value="ACT-like"/>
    <property type="match status" value="1"/>
</dbReference>
<keyword evidence="3" id="KW-1185">Reference proteome</keyword>
<dbReference type="InterPro" id="IPR002912">
    <property type="entry name" value="ACT_dom"/>
</dbReference>
<evidence type="ECO:0000313" key="2">
    <source>
        <dbReference type="EMBL" id="PSM38919.1"/>
    </source>
</evidence>
<dbReference type="Pfam" id="PF01842">
    <property type="entry name" value="ACT"/>
    <property type="match status" value="1"/>
</dbReference>
<sequence>LGDGQEVSVSGTLAGPKHHQKIVAVGEYDVDLALADHMVVLRYEDRPGVVGTVGRVFGEAGINIAGMQVSRSAAGGEALAVLTVDDTVPQEAVNEVAGEIGATSARSVNLVK</sequence>
<reference evidence="2 3" key="1">
    <citation type="submission" date="2018-03" db="EMBL/GenBank/DDBJ databases">
        <title>Streptomyces dioscori sp. nov., a novel endophytic actinobacterium isolated from bulbil of Dioscorea bulbifera L.</title>
        <authorList>
            <person name="Zhikuan W."/>
        </authorList>
    </citation>
    <scope>NUCLEOTIDE SEQUENCE [LARGE SCALE GENOMIC DNA]</scope>
    <source>
        <strain evidence="2 3">A217</strain>
    </source>
</reference>
<dbReference type="Proteomes" id="UP000240429">
    <property type="component" value="Unassembled WGS sequence"/>
</dbReference>